<dbReference type="EMBL" id="LT629742">
    <property type="protein sequence ID" value="SDS85332.1"/>
    <property type="molecule type" value="Genomic_DNA"/>
</dbReference>
<dbReference type="InterPro" id="IPR036291">
    <property type="entry name" value="NAD(P)-bd_dom_sf"/>
</dbReference>
<gene>
    <name evidence="4" type="ORF">SAMN04489834_2292</name>
</gene>
<evidence type="ECO:0000256" key="1">
    <source>
        <dbReference type="ARBA" id="ARBA00023002"/>
    </source>
</evidence>
<keyword evidence="2" id="KW-0520">NAD</keyword>
<evidence type="ECO:0000259" key="3">
    <source>
        <dbReference type="Pfam" id="PF02826"/>
    </source>
</evidence>
<protein>
    <submittedName>
        <fullName evidence="4">Phosphoglycerate dehydrogenase</fullName>
    </submittedName>
</protein>
<sequence length="334" mass="35242">MNAAPEPRHRAVLAESATVLAVSDRPAPGPIAVLPEPDPVFVAAVESGGGAVAPLSTDTRGVVWLDYRRAGELAGVLRANPQIGWVQLPWAGVDAFAEVMRSEHRDGLLWTSAKGAYAQPVAEHALALSLALARFLPRRIRATSWDDRPDGVSLYGLRVVIVGAGGIAIELLRLLQAFRAHVTVVRRSAEPLPGADVTVSSDALHDVLPDADLVVVAAALTGSTRGLFGAREFALMPEAAYFVNVARGGLVDTDALVHALHQGTIAGAAVDVTSPEPLPDGHPLWTAPNVIVTPHMADTPTMTAPLLAERIRLNVRAFLGDARFVGVVDPERGY</sequence>
<dbReference type="CDD" id="cd12159">
    <property type="entry name" value="2-Hacid_dh_2"/>
    <property type="match status" value="1"/>
</dbReference>
<evidence type="ECO:0000256" key="2">
    <source>
        <dbReference type="ARBA" id="ARBA00023027"/>
    </source>
</evidence>
<dbReference type="GO" id="GO:0016491">
    <property type="term" value="F:oxidoreductase activity"/>
    <property type="evidence" value="ECO:0007669"/>
    <property type="project" value="UniProtKB-KW"/>
</dbReference>
<name>A0A1H1VKK0_9MICO</name>
<dbReference type="OrthoDB" id="4324715at2"/>
<dbReference type="GO" id="GO:0051287">
    <property type="term" value="F:NAD binding"/>
    <property type="evidence" value="ECO:0007669"/>
    <property type="project" value="InterPro"/>
</dbReference>
<keyword evidence="5" id="KW-1185">Reference proteome</keyword>
<evidence type="ECO:0000313" key="4">
    <source>
        <dbReference type="EMBL" id="SDS85332.1"/>
    </source>
</evidence>
<dbReference type="RefSeq" id="WP_083364153.1">
    <property type="nucleotide sequence ID" value="NZ_LT629742.1"/>
</dbReference>
<keyword evidence="1" id="KW-0560">Oxidoreductase</keyword>
<dbReference type="STRING" id="412690.SAMN04489834_2292"/>
<dbReference type="Pfam" id="PF02826">
    <property type="entry name" value="2-Hacid_dh_C"/>
    <property type="match status" value="1"/>
</dbReference>
<feature type="domain" description="D-isomer specific 2-hydroxyacid dehydrogenase NAD-binding" evidence="3">
    <location>
        <begin position="133"/>
        <end position="297"/>
    </location>
</feature>
<organism evidence="4 5">
    <name type="scientific">Microterricola viridarii</name>
    <dbReference type="NCBI Taxonomy" id="412690"/>
    <lineage>
        <taxon>Bacteria</taxon>
        <taxon>Bacillati</taxon>
        <taxon>Actinomycetota</taxon>
        <taxon>Actinomycetes</taxon>
        <taxon>Micrococcales</taxon>
        <taxon>Microbacteriaceae</taxon>
        <taxon>Microterricola</taxon>
    </lineage>
</organism>
<reference evidence="5" key="1">
    <citation type="submission" date="2016-10" db="EMBL/GenBank/DDBJ databases">
        <authorList>
            <person name="Varghese N."/>
            <person name="Submissions S."/>
        </authorList>
    </citation>
    <scope>NUCLEOTIDE SEQUENCE [LARGE SCALE GENOMIC DNA]</scope>
    <source>
        <strain evidence="5">DSM 21772</strain>
    </source>
</reference>
<dbReference type="InterPro" id="IPR006140">
    <property type="entry name" value="D-isomer_DH_NAD-bd"/>
</dbReference>
<dbReference type="SUPFAM" id="SSF51735">
    <property type="entry name" value="NAD(P)-binding Rossmann-fold domains"/>
    <property type="match status" value="1"/>
</dbReference>
<accession>A0A1H1VKK0</accession>
<proteinExistence type="predicted"/>
<dbReference type="PANTHER" id="PTHR43333:SF1">
    <property type="entry name" value="D-ISOMER SPECIFIC 2-HYDROXYACID DEHYDROGENASE NAD-BINDING DOMAIN-CONTAINING PROTEIN"/>
    <property type="match status" value="1"/>
</dbReference>
<dbReference type="Gene3D" id="3.40.50.720">
    <property type="entry name" value="NAD(P)-binding Rossmann-like Domain"/>
    <property type="match status" value="2"/>
</dbReference>
<dbReference type="AlphaFoldDB" id="A0A1H1VKK0"/>
<dbReference type="Proteomes" id="UP000181956">
    <property type="component" value="Chromosome I"/>
</dbReference>
<dbReference type="PANTHER" id="PTHR43333">
    <property type="entry name" value="2-HACID_DH_C DOMAIN-CONTAINING PROTEIN"/>
    <property type="match status" value="1"/>
</dbReference>
<evidence type="ECO:0000313" key="5">
    <source>
        <dbReference type="Proteomes" id="UP000181956"/>
    </source>
</evidence>